<dbReference type="InterPro" id="IPR023165">
    <property type="entry name" value="rRNA_Ade_diMease-like_C"/>
</dbReference>
<feature type="domain" description="Ribosomal RNA adenine methylase transferase N-terminal" evidence="7">
    <location>
        <begin position="34"/>
        <end position="198"/>
    </location>
</feature>
<dbReference type="GO" id="GO:0003723">
    <property type="term" value="F:RNA binding"/>
    <property type="evidence" value="ECO:0007669"/>
    <property type="project" value="UniProtKB-UniRule"/>
</dbReference>
<dbReference type="InterPro" id="IPR020596">
    <property type="entry name" value="rRNA_Ade_Mease_Trfase_CS"/>
</dbReference>
<keyword evidence="2 5" id="KW-0808">Transferase</keyword>
<dbReference type="NCBIfam" id="NF000337">
    <property type="entry name" value="erm_SHROVE"/>
    <property type="match status" value="1"/>
</dbReference>
<comment type="caution">
    <text evidence="8">The sequence shown here is derived from an EMBL/GenBank/DDBJ whole genome shotgun (WGS) entry which is preliminary data.</text>
</comment>
<feature type="binding site" evidence="5">
    <location>
        <position position="54"/>
    </location>
    <ligand>
        <name>S-adenosyl-L-methionine</name>
        <dbReference type="ChEBI" id="CHEBI:59789"/>
    </ligand>
</feature>
<dbReference type="OrthoDB" id="3616874at2"/>
<dbReference type="RefSeq" id="WP_067501458.1">
    <property type="nucleotide sequence ID" value="NZ_QNRE01000002.1"/>
</dbReference>
<dbReference type="SUPFAM" id="SSF53335">
    <property type="entry name" value="S-adenosyl-L-methionine-dependent methyltransferases"/>
    <property type="match status" value="1"/>
</dbReference>
<keyword evidence="1 5" id="KW-0489">Methyltransferase</keyword>
<dbReference type="CDD" id="cd02440">
    <property type="entry name" value="AdoMet_MTases"/>
    <property type="match status" value="1"/>
</dbReference>
<protein>
    <submittedName>
        <fullName evidence="8">23S rRNA (Adenine-N6)-dimethyltransferase</fullName>
    </submittedName>
</protein>
<evidence type="ECO:0000256" key="3">
    <source>
        <dbReference type="ARBA" id="ARBA00022691"/>
    </source>
</evidence>
<feature type="binding site" evidence="5">
    <location>
        <position position="29"/>
    </location>
    <ligand>
        <name>S-adenosyl-L-methionine</name>
        <dbReference type="ChEBI" id="CHEBI:59789"/>
    </ligand>
</feature>
<feature type="binding site" evidence="5">
    <location>
        <position position="27"/>
    </location>
    <ligand>
        <name>S-adenosyl-L-methionine</name>
        <dbReference type="ChEBI" id="CHEBI:59789"/>
    </ligand>
</feature>
<dbReference type="PROSITE" id="PS01131">
    <property type="entry name" value="RRNA_A_DIMETH"/>
    <property type="match status" value="1"/>
</dbReference>
<evidence type="ECO:0000256" key="6">
    <source>
        <dbReference type="SAM" id="MobiDB-lite"/>
    </source>
</evidence>
<keyword evidence="3 5" id="KW-0949">S-adenosyl-L-methionine</keyword>
<dbReference type="PANTHER" id="PTHR11727">
    <property type="entry name" value="DIMETHYLADENOSINE TRANSFERASE"/>
    <property type="match status" value="1"/>
</dbReference>
<sequence length="269" mass="29996">MSRSRSLPRARDARRPSVSTRKRLSQNFLADTGAAHLLVRSSGIGADDLVLEIGPGDGILTRQLAATARRVLAYELDPRYAQRLRRRYTGDARVSVHQADFRTVRPPGEPFAVVANIPYGSTTDIVRWCLAAPTMTSATLLTQLEFARKQTGDYGRWSKLTVTHWPRTEFALGPRVDRTRFRPVPQVDSAVLHLRRRGEPLLPARADRDYRALVELGFSGVGGSLAASLRTRFPPRLVRRACAFAGVAPDEPVGFVDPDRWLTLYRALI</sequence>
<accession>A0A366DVH7</accession>
<gene>
    <name evidence="8" type="ORF">DFR74_102497</name>
</gene>
<dbReference type="InterPro" id="IPR029063">
    <property type="entry name" value="SAM-dependent_MTases_sf"/>
</dbReference>
<evidence type="ECO:0000256" key="2">
    <source>
        <dbReference type="ARBA" id="ARBA00022679"/>
    </source>
</evidence>
<feature type="binding site" evidence="5">
    <location>
        <position position="116"/>
    </location>
    <ligand>
        <name>S-adenosyl-L-methionine</name>
        <dbReference type="ChEBI" id="CHEBI:59789"/>
    </ligand>
</feature>
<dbReference type="GO" id="GO:0000179">
    <property type="term" value="F:rRNA (adenine-N6,N6-)-dimethyltransferase activity"/>
    <property type="evidence" value="ECO:0007669"/>
    <property type="project" value="UniProtKB-UniRule"/>
</dbReference>
<dbReference type="InterPro" id="IPR001737">
    <property type="entry name" value="KsgA/Erm"/>
</dbReference>
<dbReference type="Proteomes" id="UP000252586">
    <property type="component" value="Unassembled WGS sequence"/>
</dbReference>
<dbReference type="InterPro" id="IPR020598">
    <property type="entry name" value="rRNA_Ade_methylase_Trfase_N"/>
</dbReference>
<dbReference type="Gene3D" id="3.40.50.150">
    <property type="entry name" value="Vaccinia Virus protein VP39"/>
    <property type="match status" value="1"/>
</dbReference>
<dbReference type="GO" id="GO:0005829">
    <property type="term" value="C:cytosol"/>
    <property type="evidence" value="ECO:0007669"/>
    <property type="project" value="TreeGrafter"/>
</dbReference>
<dbReference type="EMBL" id="QNRE01000002">
    <property type="protein sequence ID" value="RBO94077.1"/>
    <property type="molecule type" value="Genomic_DNA"/>
</dbReference>
<evidence type="ECO:0000256" key="5">
    <source>
        <dbReference type="PROSITE-ProRule" id="PRU01026"/>
    </source>
</evidence>
<feature type="binding site" evidence="5">
    <location>
        <position position="100"/>
    </location>
    <ligand>
        <name>S-adenosyl-L-methionine</name>
        <dbReference type="ChEBI" id="CHEBI:59789"/>
    </ligand>
</feature>
<reference evidence="8 9" key="1">
    <citation type="submission" date="2018-06" db="EMBL/GenBank/DDBJ databases">
        <title>Genomic Encyclopedia of Type Strains, Phase IV (KMG-IV): sequencing the most valuable type-strain genomes for metagenomic binning, comparative biology and taxonomic classification.</title>
        <authorList>
            <person name="Goeker M."/>
        </authorList>
    </citation>
    <scope>NUCLEOTIDE SEQUENCE [LARGE SCALE GENOMIC DNA]</scope>
    <source>
        <strain evidence="8 9">DSM 44599</strain>
    </source>
</reference>
<proteinExistence type="inferred from homology"/>
<organism evidence="8 9">
    <name type="scientific">Nocardia puris</name>
    <dbReference type="NCBI Taxonomy" id="208602"/>
    <lineage>
        <taxon>Bacteria</taxon>
        <taxon>Bacillati</taxon>
        <taxon>Actinomycetota</taxon>
        <taxon>Actinomycetes</taxon>
        <taxon>Mycobacteriales</taxon>
        <taxon>Nocardiaceae</taxon>
        <taxon>Nocardia</taxon>
    </lineage>
</organism>
<evidence type="ECO:0000256" key="1">
    <source>
        <dbReference type="ARBA" id="ARBA00022603"/>
    </source>
</evidence>
<evidence type="ECO:0000313" key="8">
    <source>
        <dbReference type="EMBL" id="RBO94077.1"/>
    </source>
</evidence>
<keyword evidence="4 5" id="KW-0694">RNA-binding</keyword>
<evidence type="ECO:0000256" key="4">
    <source>
        <dbReference type="ARBA" id="ARBA00022884"/>
    </source>
</evidence>
<keyword evidence="9" id="KW-1185">Reference proteome</keyword>
<dbReference type="PANTHER" id="PTHR11727:SF7">
    <property type="entry name" value="DIMETHYLADENOSINE TRANSFERASE-RELATED"/>
    <property type="match status" value="1"/>
</dbReference>
<dbReference type="STRING" id="1210090.GCA_001613185_00126"/>
<dbReference type="NCBIfam" id="NF000499">
    <property type="entry name" value="Erm23S_rRNA_broad"/>
    <property type="match status" value="1"/>
</dbReference>
<dbReference type="PROSITE" id="PS51689">
    <property type="entry name" value="SAM_RNA_A_N6_MT"/>
    <property type="match status" value="1"/>
</dbReference>
<name>A0A366DVH7_9NOCA</name>
<comment type="similarity">
    <text evidence="5">Belongs to the class I-like SAM-binding methyltransferase superfamily. rRNA adenine N(6)-methyltransferase family.</text>
</comment>
<dbReference type="Pfam" id="PF00398">
    <property type="entry name" value="RrnaAD"/>
    <property type="match status" value="1"/>
</dbReference>
<evidence type="ECO:0000259" key="7">
    <source>
        <dbReference type="SMART" id="SM00650"/>
    </source>
</evidence>
<feature type="binding site" evidence="5">
    <location>
        <position position="75"/>
    </location>
    <ligand>
        <name>S-adenosyl-L-methionine</name>
        <dbReference type="ChEBI" id="CHEBI:59789"/>
    </ligand>
</feature>
<evidence type="ECO:0000313" key="9">
    <source>
        <dbReference type="Proteomes" id="UP000252586"/>
    </source>
</evidence>
<dbReference type="SMART" id="SM00650">
    <property type="entry name" value="rADc"/>
    <property type="match status" value="1"/>
</dbReference>
<feature type="region of interest" description="Disordered" evidence="6">
    <location>
        <begin position="1"/>
        <end position="21"/>
    </location>
</feature>
<dbReference type="Gene3D" id="1.10.8.100">
    <property type="entry name" value="Ribosomal RNA adenine dimethylase-like, domain 2"/>
    <property type="match status" value="1"/>
</dbReference>
<dbReference type="AlphaFoldDB" id="A0A366DVH7"/>